<name>A0A0F9NY81_9ZZZZ</name>
<proteinExistence type="predicted"/>
<dbReference type="AlphaFoldDB" id="A0A0F9NY81"/>
<evidence type="ECO:0000313" key="1">
    <source>
        <dbReference type="EMBL" id="KKM86237.1"/>
    </source>
</evidence>
<protein>
    <submittedName>
        <fullName evidence="1">Uncharacterized protein</fullName>
    </submittedName>
</protein>
<dbReference type="EMBL" id="LAZR01007288">
    <property type="protein sequence ID" value="KKM86237.1"/>
    <property type="molecule type" value="Genomic_DNA"/>
</dbReference>
<reference evidence="1" key="1">
    <citation type="journal article" date="2015" name="Nature">
        <title>Complex archaea that bridge the gap between prokaryotes and eukaryotes.</title>
        <authorList>
            <person name="Spang A."/>
            <person name="Saw J.H."/>
            <person name="Jorgensen S.L."/>
            <person name="Zaremba-Niedzwiedzka K."/>
            <person name="Martijn J."/>
            <person name="Lind A.E."/>
            <person name="van Eijk R."/>
            <person name="Schleper C."/>
            <person name="Guy L."/>
            <person name="Ettema T.J."/>
        </authorList>
    </citation>
    <scope>NUCLEOTIDE SEQUENCE</scope>
</reference>
<organism evidence="1">
    <name type="scientific">marine sediment metagenome</name>
    <dbReference type="NCBI Taxonomy" id="412755"/>
    <lineage>
        <taxon>unclassified sequences</taxon>
        <taxon>metagenomes</taxon>
        <taxon>ecological metagenomes</taxon>
    </lineage>
</organism>
<comment type="caution">
    <text evidence="1">The sequence shown here is derived from an EMBL/GenBank/DDBJ whole genome shotgun (WGS) entry which is preliminary data.</text>
</comment>
<gene>
    <name evidence="1" type="ORF">LCGC14_1281080</name>
</gene>
<accession>A0A0F9NY81</accession>
<sequence>MAEKDFRVRVDLTFDPADEGVARGLYNHAVNQMSKAVNIDGTRVPREVGKVTLSRCGHRIGESCEEIDREEVA</sequence>